<dbReference type="InterPro" id="IPR031325">
    <property type="entry name" value="RHS_repeat"/>
</dbReference>
<dbReference type="NCBIfam" id="TIGR01643">
    <property type="entry name" value="YD_repeat_2x"/>
    <property type="match status" value="4"/>
</dbReference>
<dbReference type="RefSeq" id="WP_135251518.1">
    <property type="nucleotide sequence ID" value="NZ_SMLK01000009.1"/>
</dbReference>
<name>A0A4Z0BF64_9BURK</name>
<dbReference type="InterPro" id="IPR032109">
    <property type="entry name" value="Big_3_5"/>
</dbReference>
<dbReference type="InterPro" id="IPR013783">
    <property type="entry name" value="Ig-like_fold"/>
</dbReference>
<evidence type="ECO:0008006" key="6">
    <source>
        <dbReference type="Google" id="ProtNLM"/>
    </source>
</evidence>
<gene>
    <name evidence="4" type="ORF">EZ216_19785</name>
</gene>
<evidence type="ECO:0000259" key="3">
    <source>
        <dbReference type="Pfam" id="PF25023"/>
    </source>
</evidence>
<dbReference type="PANTHER" id="PTHR32305">
    <property type="match status" value="1"/>
</dbReference>
<dbReference type="NCBIfam" id="TIGR03696">
    <property type="entry name" value="Rhs_assc_core"/>
    <property type="match status" value="1"/>
</dbReference>
<keyword evidence="1" id="KW-0677">Repeat</keyword>
<dbReference type="InterPro" id="IPR056823">
    <property type="entry name" value="TEN-like_YD-shell"/>
</dbReference>
<feature type="domain" description="Bacterial Ig-like" evidence="2">
    <location>
        <begin position="391"/>
        <end position="475"/>
    </location>
</feature>
<evidence type="ECO:0000313" key="5">
    <source>
        <dbReference type="Proteomes" id="UP000297839"/>
    </source>
</evidence>
<evidence type="ECO:0000259" key="2">
    <source>
        <dbReference type="Pfam" id="PF16640"/>
    </source>
</evidence>
<dbReference type="InterPro" id="IPR050708">
    <property type="entry name" value="T6SS_VgrG/RHS"/>
</dbReference>
<dbReference type="InterPro" id="IPR006530">
    <property type="entry name" value="YD"/>
</dbReference>
<evidence type="ECO:0000313" key="4">
    <source>
        <dbReference type="EMBL" id="TFY97103.1"/>
    </source>
</evidence>
<dbReference type="Gene3D" id="2.180.10.10">
    <property type="entry name" value="RHS repeat-associated core"/>
    <property type="match status" value="1"/>
</dbReference>
<feature type="domain" description="Teneurin-like YD-shell" evidence="3">
    <location>
        <begin position="745"/>
        <end position="1046"/>
    </location>
</feature>
<dbReference type="Pfam" id="PF16640">
    <property type="entry name" value="Big_3_5"/>
    <property type="match status" value="4"/>
</dbReference>
<dbReference type="Pfam" id="PF05593">
    <property type="entry name" value="RHS_repeat"/>
    <property type="match status" value="3"/>
</dbReference>
<organism evidence="4 5">
    <name type="scientific">Ramlibacter humi</name>
    <dbReference type="NCBI Taxonomy" id="2530451"/>
    <lineage>
        <taxon>Bacteria</taxon>
        <taxon>Pseudomonadati</taxon>
        <taxon>Pseudomonadota</taxon>
        <taxon>Betaproteobacteria</taxon>
        <taxon>Burkholderiales</taxon>
        <taxon>Comamonadaceae</taxon>
        <taxon>Ramlibacter</taxon>
    </lineage>
</organism>
<evidence type="ECO:0000256" key="1">
    <source>
        <dbReference type="ARBA" id="ARBA00022737"/>
    </source>
</evidence>
<accession>A0A4Z0BF64</accession>
<keyword evidence="5" id="KW-1185">Reference proteome</keyword>
<sequence length="1212" mass="126245">MFDSAVPAIRRWGLSVVQALALFAICVGVVRAQTATSTTVFSNLNPSNFSQQVDWTATVTGSNPTGTVTFMDGSAVLAAVALTGSGNSRTAKFSSDSLPQGSHSITAAYSGDGANQASASAALAQTVNRIAATAILSASSGLTAAETYSCYRLSSFNGGGCGYNSCQLLADALLARFGGTPRICHGAAPQPMYLCDSTQACAAVLYNTTPATANITYPQGVTLTATVTNSVSPTGTVTFKDGTAVLASVPLSGGVASYAASLGAAVHALSAVYSGDASNQPHTGLLNLTVAPEPVTLAFSSGANPSTAGAALTLTATVTASTALTGTVTFKDGPAIVAVRPLVTGVAQAVAKLASGSHVLRAVYSGDGNHAGLASAPITQSVSAAVTSLTLTANPATGAVGQNISLSARVDDAYLPSGLVKFTDGERLLGTAPVVAGMATLSVNNFTVGTHGIDAAYAGDDNNAGSTASQATVVIADRAPMTWQYGYDEMGRTNTVVDPTGQATYFYYDGLGRRIQVQQPPDTGSGTPTVTRYGYDAVDALTSVADPRSLVTTYTRDGRGRSIAQSSPDSGGSTYTYNFNGNVLTSTDARGKTTSYTYDALQRVTSISYPSGVPTTFEYDRGPAALPGEIGQLTRMSDESGQTTYTYDAWSRLTGKAVTIGSTTFNVGYGFGNSGGALDKLTAISYPSGSRVNYLYDDQGSVTAITAAPAGSSRLPKTVNLLSQVTRNADLQVESWQWADGTARKITYDGAGNIDSYSLGDPARTGVIRQLQRDAAGRIVAYTHANGNGPVPGLEQSFAYDNLDRLIGATTATGNIAYTYDANGNRTSTVVGVTTYANTVERASNRLLQVQDAGGTSNVVHDAAGNVVADGVSTYTYSDRGRMATASKGGLRFTYNGFGQRAFKGGPSISTRPQDTYYVYDEAGRLLGEYDANGYPVYETIYLGNTPVGVIKQTGSVQGGDLAVSVYNVHADQIDTPRMITRQDQMIVWRWDTAEPFGASAPDQDPTGLGEFVFNQRFPGQVFDRETGLFQNWNREYDASLGRYRQVDPVGLKGGINPYVYAALAPVSAADPTGLIKWSGNMLSLGTPVLKSATIDNFYLTSACDRLGRRYYVQVRALAAGWGMGLNATASTNVEFEDGLEFADPGVFDGAPYAKFSTGWAAGWGYGYSRISIGLAHTDGWGSEVGIDTSFGVVGGTAYVVDKRYIQCTCPK</sequence>
<reference evidence="4 5" key="1">
    <citation type="submission" date="2019-03" db="EMBL/GenBank/DDBJ databases">
        <title>Ramlibacter sp. 18x22-1, whole genome shotgun sequence.</title>
        <authorList>
            <person name="Zhang X."/>
            <person name="Feng G."/>
            <person name="Zhu H."/>
        </authorList>
    </citation>
    <scope>NUCLEOTIDE SEQUENCE [LARGE SCALE GENOMIC DNA]</scope>
    <source>
        <strain evidence="4 5">18x22-1</strain>
    </source>
</reference>
<feature type="domain" description="Bacterial Ig-like" evidence="2">
    <location>
        <begin position="209"/>
        <end position="290"/>
    </location>
</feature>
<feature type="domain" description="Bacterial Ig-like" evidence="2">
    <location>
        <begin position="45"/>
        <end position="128"/>
    </location>
</feature>
<proteinExistence type="predicted"/>
<dbReference type="InterPro" id="IPR022385">
    <property type="entry name" value="Rhs_assc_core"/>
</dbReference>
<dbReference type="Pfam" id="PF25023">
    <property type="entry name" value="TEN_YD-shell"/>
    <property type="match status" value="1"/>
</dbReference>
<comment type="caution">
    <text evidence="4">The sequence shown here is derived from an EMBL/GenBank/DDBJ whole genome shotgun (WGS) entry which is preliminary data.</text>
</comment>
<dbReference type="PANTHER" id="PTHR32305:SF15">
    <property type="entry name" value="PROTEIN RHSA-RELATED"/>
    <property type="match status" value="1"/>
</dbReference>
<protein>
    <recommendedName>
        <fullName evidence="6">Bacterial Ig-like domain-containing protein</fullName>
    </recommendedName>
</protein>
<dbReference type="EMBL" id="SMLK01000009">
    <property type="protein sequence ID" value="TFY97103.1"/>
    <property type="molecule type" value="Genomic_DNA"/>
</dbReference>
<dbReference type="OrthoDB" id="8552614at2"/>
<dbReference type="Gene3D" id="2.60.40.10">
    <property type="entry name" value="Immunoglobulins"/>
    <property type="match status" value="4"/>
</dbReference>
<dbReference type="Proteomes" id="UP000297839">
    <property type="component" value="Unassembled WGS sequence"/>
</dbReference>
<dbReference type="AlphaFoldDB" id="A0A4Z0BF64"/>
<feature type="domain" description="Bacterial Ig-like" evidence="2">
    <location>
        <begin position="302"/>
        <end position="382"/>
    </location>
</feature>